<organism evidence="1 2">
    <name type="scientific">Cetraspora pellucida</name>
    <dbReference type="NCBI Taxonomy" id="1433469"/>
    <lineage>
        <taxon>Eukaryota</taxon>
        <taxon>Fungi</taxon>
        <taxon>Fungi incertae sedis</taxon>
        <taxon>Mucoromycota</taxon>
        <taxon>Glomeromycotina</taxon>
        <taxon>Glomeromycetes</taxon>
        <taxon>Diversisporales</taxon>
        <taxon>Gigasporaceae</taxon>
        <taxon>Cetraspora</taxon>
    </lineage>
</organism>
<protein>
    <submittedName>
        <fullName evidence="1">8925_t:CDS:1</fullName>
    </submittedName>
</protein>
<proteinExistence type="predicted"/>
<dbReference type="EMBL" id="CAJVPW010001326">
    <property type="protein sequence ID" value="CAG8481143.1"/>
    <property type="molecule type" value="Genomic_DNA"/>
</dbReference>
<evidence type="ECO:0000313" key="2">
    <source>
        <dbReference type="Proteomes" id="UP000789366"/>
    </source>
</evidence>
<keyword evidence="2" id="KW-1185">Reference proteome</keyword>
<sequence>MSVNSPLQENAARFKEMIVKVAAAARPPISDVNKWFSECKIKIALGYLCGTAASWHNEVKDSLIYWDRETCLDKNLDSLKDAIQGACKIEAEEYYNKKSGRDKAYNDEQDPELTIITVTTVIPQVYVNHATTPTQILHHLRDNNHINVVDEQDKNVDKNEAFTASAIRNQLYITQRPSHYRKIALMSINEGSCPNQASEIMSAMAMSSKNSQITTASIMPASIMPAPVMPVLAAPIPVNPLQVLHRKRGPSVVDNQELYNIAQDLLNIKANNSETIDIEVMIVQASTITRPTATHCHVRIKENPIVAVLDLGDAVSIMLNKMAKKLQLKINESFITIIIIMNEARGKFVEIPMFYKVKILPAPLAVKVKSEKFQKLDYQDPFDNFEFDDKDLDEAKGFLNDQCSELELYDNLWLNYKSFAVYLSGVKGVSVEETEGEEKSVIHKLKKNLDDEALINN</sequence>
<gene>
    <name evidence="1" type="ORF">SPELUC_LOCUS2133</name>
</gene>
<name>A0ACA9KML9_9GLOM</name>
<evidence type="ECO:0000313" key="1">
    <source>
        <dbReference type="EMBL" id="CAG8481143.1"/>
    </source>
</evidence>
<accession>A0ACA9KML9</accession>
<comment type="caution">
    <text evidence="1">The sequence shown here is derived from an EMBL/GenBank/DDBJ whole genome shotgun (WGS) entry which is preliminary data.</text>
</comment>
<dbReference type="Proteomes" id="UP000789366">
    <property type="component" value="Unassembled WGS sequence"/>
</dbReference>
<reference evidence="1" key="1">
    <citation type="submission" date="2021-06" db="EMBL/GenBank/DDBJ databases">
        <authorList>
            <person name="Kallberg Y."/>
            <person name="Tangrot J."/>
            <person name="Rosling A."/>
        </authorList>
    </citation>
    <scope>NUCLEOTIDE SEQUENCE</scope>
    <source>
        <strain evidence="1">28 12/20/2015</strain>
    </source>
</reference>